<comment type="caution">
    <text evidence="2">The sequence shown here is derived from an EMBL/GenBank/DDBJ whole genome shotgun (WGS) entry which is preliminary data.</text>
</comment>
<dbReference type="GO" id="GO:0003824">
    <property type="term" value="F:catalytic activity"/>
    <property type="evidence" value="ECO:0007669"/>
    <property type="project" value="InterPro"/>
</dbReference>
<proteinExistence type="predicted"/>
<reference evidence="2" key="1">
    <citation type="submission" date="2022-01" db="EMBL/GenBank/DDBJ databases">
        <title>Genome Sequence Resource for Two Populations of Ditylenchus destructor, the Migratory Endoparasitic Phytonematode.</title>
        <authorList>
            <person name="Zhang H."/>
            <person name="Lin R."/>
            <person name="Xie B."/>
        </authorList>
    </citation>
    <scope>NUCLEOTIDE SEQUENCE</scope>
    <source>
        <strain evidence="2">BazhouSP</strain>
    </source>
</reference>
<dbReference type="SUPFAM" id="SSF50800">
    <property type="entry name" value="PK beta-barrel domain-like"/>
    <property type="match status" value="1"/>
</dbReference>
<protein>
    <submittedName>
        <fullName evidence="2">MOSC domain-containing protein</fullName>
    </submittedName>
</protein>
<feature type="domain" description="MOSC" evidence="1">
    <location>
        <begin position="69"/>
        <end position="222"/>
    </location>
</feature>
<evidence type="ECO:0000313" key="2">
    <source>
        <dbReference type="EMBL" id="KAI1726657.1"/>
    </source>
</evidence>
<accession>A0AAD4NFR6</accession>
<name>A0AAD4NFR6_9BILA</name>
<dbReference type="InterPro" id="IPR011037">
    <property type="entry name" value="Pyrv_Knase-like_insert_dom_sf"/>
</dbReference>
<dbReference type="PROSITE" id="PS51340">
    <property type="entry name" value="MOSC"/>
    <property type="match status" value="1"/>
</dbReference>
<dbReference type="PANTHER" id="PTHR36930">
    <property type="entry name" value="METAL-SULFUR CLUSTER BIOSYNTHESIS PROTEINS YUAD-RELATED"/>
    <property type="match status" value="1"/>
</dbReference>
<evidence type="ECO:0000313" key="3">
    <source>
        <dbReference type="Proteomes" id="UP001201812"/>
    </source>
</evidence>
<evidence type="ECO:0000259" key="1">
    <source>
        <dbReference type="PROSITE" id="PS51340"/>
    </source>
</evidence>
<dbReference type="InterPro" id="IPR005302">
    <property type="entry name" value="MoCF_Sase_C"/>
</dbReference>
<dbReference type="InterPro" id="IPR052716">
    <property type="entry name" value="MOSC_domain"/>
</dbReference>
<dbReference type="PANTHER" id="PTHR36930:SF1">
    <property type="entry name" value="MOSC DOMAIN-CONTAINING PROTEIN"/>
    <property type="match status" value="1"/>
</dbReference>
<dbReference type="GO" id="GO:0030170">
    <property type="term" value="F:pyridoxal phosphate binding"/>
    <property type="evidence" value="ECO:0007669"/>
    <property type="project" value="InterPro"/>
</dbReference>
<sequence length="228" mass="26570">MPVTQRQYFPWWRIETTNELHRNERTDGYDCGDKVGQFLTEALEVQGKRELRLLYFIDGVYTERNFPTDPVWWNNPVPKLTEQIAYADLAAYHAFTTASVDDLNSRLEKKGVKKISQLNFRPTIVMSGIDRPYDEDRWLHVRVGDEVEFVCYKPCTRCVLTTVDPENGKKSEVMEPLKELRNYRLAPEGKMHDEFKDSPIFGVNMALIKGGRIRVGDDVSIRYKPTPY</sequence>
<dbReference type="AlphaFoldDB" id="A0AAD4NFR6"/>
<dbReference type="Pfam" id="PF03473">
    <property type="entry name" value="MOSC"/>
    <property type="match status" value="1"/>
</dbReference>
<organism evidence="2 3">
    <name type="scientific">Ditylenchus destructor</name>
    <dbReference type="NCBI Taxonomy" id="166010"/>
    <lineage>
        <taxon>Eukaryota</taxon>
        <taxon>Metazoa</taxon>
        <taxon>Ecdysozoa</taxon>
        <taxon>Nematoda</taxon>
        <taxon>Chromadorea</taxon>
        <taxon>Rhabditida</taxon>
        <taxon>Tylenchina</taxon>
        <taxon>Tylenchomorpha</taxon>
        <taxon>Sphaerularioidea</taxon>
        <taxon>Anguinidae</taxon>
        <taxon>Anguininae</taxon>
        <taxon>Ditylenchus</taxon>
    </lineage>
</organism>
<dbReference type="EMBL" id="JAKKPZ010000002">
    <property type="protein sequence ID" value="KAI1726657.1"/>
    <property type="molecule type" value="Genomic_DNA"/>
</dbReference>
<gene>
    <name evidence="2" type="ORF">DdX_03381</name>
</gene>
<keyword evidence="3" id="KW-1185">Reference proteome</keyword>
<dbReference type="GO" id="GO:0030151">
    <property type="term" value="F:molybdenum ion binding"/>
    <property type="evidence" value="ECO:0007669"/>
    <property type="project" value="InterPro"/>
</dbReference>
<dbReference type="Proteomes" id="UP001201812">
    <property type="component" value="Unassembled WGS sequence"/>
</dbReference>